<evidence type="ECO:0000256" key="2">
    <source>
        <dbReference type="ARBA" id="ARBA00022840"/>
    </source>
</evidence>
<protein>
    <submittedName>
        <fullName evidence="3">Actin-like ATPase domain-containing protein</fullName>
    </submittedName>
</protein>
<keyword evidence="1" id="KW-0547">Nucleotide-binding</keyword>
<dbReference type="GO" id="GO:0005524">
    <property type="term" value="F:ATP binding"/>
    <property type="evidence" value="ECO:0007669"/>
    <property type="project" value="UniProtKB-KW"/>
</dbReference>
<dbReference type="CDD" id="cd10170">
    <property type="entry name" value="ASKHA_NBD_HSP70"/>
    <property type="match status" value="1"/>
</dbReference>
<reference evidence="3 4" key="1">
    <citation type="journal article" date="2018" name="Nat. Ecol. Evol.">
        <title>Pezizomycetes genomes reveal the molecular basis of ectomycorrhizal truffle lifestyle.</title>
        <authorList>
            <person name="Murat C."/>
            <person name="Payen T."/>
            <person name="Noel B."/>
            <person name="Kuo A."/>
            <person name="Morin E."/>
            <person name="Chen J."/>
            <person name="Kohler A."/>
            <person name="Krizsan K."/>
            <person name="Balestrini R."/>
            <person name="Da Silva C."/>
            <person name="Montanini B."/>
            <person name="Hainaut M."/>
            <person name="Levati E."/>
            <person name="Barry K.W."/>
            <person name="Belfiori B."/>
            <person name="Cichocki N."/>
            <person name="Clum A."/>
            <person name="Dockter R.B."/>
            <person name="Fauchery L."/>
            <person name="Guy J."/>
            <person name="Iotti M."/>
            <person name="Le Tacon F."/>
            <person name="Lindquist E.A."/>
            <person name="Lipzen A."/>
            <person name="Malagnac F."/>
            <person name="Mello A."/>
            <person name="Molinier V."/>
            <person name="Miyauchi S."/>
            <person name="Poulain J."/>
            <person name="Riccioni C."/>
            <person name="Rubini A."/>
            <person name="Sitrit Y."/>
            <person name="Splivallo R."/>
            <person name="Traeger S."/>
            <person name="Wang M."/>
            <person name="Zifcakova L."/>
            <person name="Wipf D."/>
            <person name="Zambonelli A."/>
            <person name="Paolocci F."/>
            <person name="Nowrousian M."/>
            <person name="Ottonello S."/>
            <person name="Baldrian P."/>
            <person name="Spatafora J.W."/>
            <person name="Henrissat B."/>
            <person name="Nagy L.G."/>
            <person name="Aury J.M."/>
            <person name="Wincker P."/>
            <person name="Grigoriev I.V."/>
            <person name="Bonfante P."/>
            <person name="Martin F.M."/>
        </authorList>
    </citation>
    <scope>NUCLEOTIDE SEQUENCE [LARGE SCALE GENOMIC DNA]</scope>
    <source>
        <strain evidence="3 4">CCBAS932</strain>
    </source>
</reference>
<dbReference type="SUPFAM" id="SSF53067">
    <property type="entry name" value="Actin-like ATPase domain"/>
    <property type="match status" value="2"/>
</dbReference>
<dbReference type="OrthoDB" id="2963168at2759"/>
<dbReference type="Gene3D" id="3.30.420.40">
    <property type="match status" value="1"/>
</dbReference>
<organism evidence="3 4">
    <name type="scientific">Morchella conica CCBAS932</name>
    <dbReference type="NCBI Taxonomy" id="1392247"/>
    <lineage>
        <taxon>Eukaryota</taxon>
        <taxon>Fungi</taxon>
        <taxon>Dikarya</taxon>
        <taxon>Ascomycota</taxon>
        <taxon>Pezizomycotina</taxon>
        <taxon>Pezizomycetes</taxon>
        <taxon>Pezizales</taxon>
        <taxon>Morchellaceae</taxon>
        <taxon>Morchella</taxon>
    </lineage>
</organism>
<accession>A0A3N4KRU4</accession>
<evidence type="ECO:0000313" key="4">
    <source>
        <dbReference type="Proteomes" id="UP000277580"/>
    </source>
</evidence>
<dbReference type="Proteomes" id="UP000277580">
    <property type="component" value="Unassembled WGS sequence"/>
</dbReference>
<dbReference type="PRINTS" id="PR00301">
    <property type="entry name" value="HEATSHOCK70"/>
</dbReference>
<evidence type="ECO:0000313" key="3">
    <source>
        <dbReference type="EMBL" id="RPB13227.1"/>
    </source>
</evidence>
<dbReference type="InterPro" id="IPR043129">
    <property type="entry name" value="ATPase_NBD"/>
</dbReference>
<dbReference type="AlphaFoldDB" id="A0A3N4KRU4"/>
<dbReference type="Pfam" id="PF00012">
    <property type="entry name" value="HSP70"/>
    <property type="match status" value="1"/>
</dbReference>
<evidence type="ECO:0000256" key="1">
    <source>
        <dbReference type="ARBA" id="ARBA00022741"/>
    </source>
</evidence>
<dbReference type="InParanoid" id="A0A3N4KRU4"/>
<dbReference type="PANTHER" id="PTHR14187">
    <property type="entry name" value="ALPHA KINASE/ELONGATION FACTOR 2 KINASE"/>
    <property type="match status" value="1"/>
</dbReference>
<keyword evidence="4" id="KW-1185">Reference proteome</keyword>
<name>A0A3N4KRU4_9PEZI</name>
<dbReference type="STRING" id="1392247.A0A3N4KRU4"/>
<sequence length="575" mass="64144">MTKLHSLKVGIDFGTTYSGVAWAHTATPDEINVIQRWPAGGNRNSEKVPTEIAYSADGTSFKWGFELPLESEKLIWIKLLLDPSKYDSDSANSPLSKTKHLIPAGKEPVDVVADYLGALKRHTVDTLERNFGKEFLEATPIDWVMTVPAVWSDAAKATTLRAAEAAGLGEGTKIRMISEPDAAAVCTLRDIQPNSLRVDDTFIVVDCGGGTVDLISYQITALKPTLEVKECAVGTGGMCGSTYINANFENFVRKRIGDDVFNAMKPKGRIVMLKHFDEFLKRTFSDEDEDEDEDIFSCPIPGVADNEEAGVEDGFFILTREEMKGIFDPVISQIVGLVQKQMDAVESGDDGFDVSAILLVGGFGASEYLRQRLFKDLKSTRNPDVEVEILQPTNAWSAVVRGAVLRGLEGGIVRSRHARRNYGVNCTQAFDSNVHDEAEKYLSSFDGTPRVRDRAFWYIKKGDEVSEDKPISFPFYNRWKTHWDEEMVFEDDLVASELDEAPIKTNSTDTYLVCKLTSRLPASIPKDIFPKRTSPYGFEYYDINYNLIMTVESATLTFEFEFEGKTYGSVTAKYY</sequence>
<dbReference type="InterPro" id="IPR013126">
    <property type="entry name" value="Hsp_70_fam"/>
</dbReference>
<dbReference type="GO" id="GO:0140662">
    <property type="term" value="F:ATP-dependent protein folding chaperone"/>
    <property type="evidence" value="ECO:0007669"/>
    <property type="project" value="InterPro"/>
</dbReference>
<dbReference type="PANTHER" id="PTHR14187:SF82">
    <property type="entry name" value="FAMILY CHAPERONE, PUTATIVE (AFU_ORTHOLOGUE AFUA_7G08575)-RELATED"/>
    <property type="match status" value="1"/>
</dbReference>
<keyword evidence="2" id="KW-0067">ATP-binding</keyword>
<dbReference type="EMBL" id="ML119124">
    <property type="protein sequence ID" value="RPB13227.1"/>
    <property type="molecule type" value="Genomic_DNA"/>
</dbReference>
<gene>
    <name evidence="3" type="ORF">P167DRAFT_535266</name>
</gene>
<proteinExistence type="predicted"/>